<evidence type="ECO:0000256" key="13">
    <source>
        <dbReference type="ARBA" id="ARBA00061570"/>
    </source>
</evidence>
<keyword evidence="9 14" id="KW-0067">ATP-binding</keyword>
<evidence type="ECO:0000256" key="14">
    <source>
        <dbReference type="HAMAP-Rule" id="MF_01458"/>
    </source>
</evidence>
<feature type="domain" description="AAA+ ATPase" evidence="16">
    <location>
        <begin position="76"/>
        <end position="215"/>
    </location>
</feature>
<keyword evidence="3 14" id="KW-0645">Protease</keyword>
<sequence>MVVAFVWFLLRSVQGVNKRAMSFGQSNARDEKPEDKKKHKVKFVDVAGAKEAKNELEEIVQFLKHPKKFINLGAKIPKGVLLIGPPGCGKTLLARAVAGEAGVPFFYVSGSEFVEMFVGVGASRVRSLFQKAKKNAPCIVFLDELDAVGRRRGAGIGGSHDEREQTLNQILVEMDGFEPNEGIITLAATNRSDVLDPALLRPGRFDRRVVVDLPDLKDREEILKIHTQGKILDSQINLHTLAARTPGFSGADLANLLNEAAILAAKHNKQQIDMEDVLESIDKVMIGPARKSRMLSEKEKQITAYHEAGHALTAHMLPKADPVHKVSIISRGQAGGYTIKLPTEDKHMYSRSEFLDNMAVFLGGYAAEKLIFGEITTGATSDLRQATEMAKQLVTQYGMSKSLAPRTFGEREEMIFLGREISEQKDYSEKTQEKIDKEVSDYLQGAYETALAILEKNKEKLNQITKALLEKEVLEREEFEKIVGEKPKGKNSN</sequence>
<reference evidence="17 18" key="1">
    <citation type="submission" date="2017-09" db="EMBL/GenBank/DDBJ databases">
        <title>Depth-based differentiation of microbial function through sediment-hosted aquifers and enrichment of novel symbionts in the deep terrestrial subsurface.</title>
        <authorList>
            <person name="Probst A.J."/>
            <person name="Ladd B."/>
            <person name="Jarett J.K."/>
            <person name="Geller-Mcgrath D.E."/>
            <person name="Sieber C.M."/>
            <person name="Emerson J.B."/>
            <person name="Anantharaman K."/>
            <person name="Thomas B.C."/>
            <person name="Malmstrom R."/>
            <person name="Stieglmeier M."/>
            <person name="Klingl A."/>
            <person name="Woyke T."/>
            <person name="Ryan C.M."/>
            <person name="Banfield J.F."/>
        </authorList>
    </citation>
    <scope>NUCLEOTIDE SEQUENCE [LARGE SCALE GENOMIC DNA]</scope>
    <source>
        <strain evidence="17">CG22_combo_CG10-13_8_21_14_all_39_9</strain>
    </source>
</reference>
<dbReference type="InterPro" id="IPR041569">
    <property type="entry name" value="AAA_lid_3"/>
</dbReference>
<dbReference type="SUPFAM" id="SSF140990">
    <property type="entry name" value="FtsH protease domain-like"/>
    <property type="match status" value="1"/>
</dbReference>
<evidence type="ECO:0000256" key="11">
    <source>
        <dbReference type="ARBA" id="ARBA00023049"/>
    </source>
</evidence>
<keyword evidence="5 14" id="KW-0479">Metal-binding</keyword>
<dbReference type="GO" id="GO:0006508">
    <property type="term" value="P:proteolysis"/>
    <property type="evidence" value="ECO:0007669"/>
    <property type="project" value="UniProtKB-KW"/>
</dbReference>
<dbReference type="GO" id="GO:0005524">
    <property type="term" value="F:ATP binding"/>
    <property type="evidence" value="ECO:0007669"/>
    <property type="project" value="UniProtKB-UniRule"/>
</dbReference>
<dbReference type="InterPro" id="IPR003959">
    <property type="entry name" value="ATPase_AAA_core"/>
</dbReference>
<comment type="subunit">
    <text evidence="14">Homohexamer.</text>
</comment>
<feature type="binding site" evidence="14">
    <location>
        <position position="310"/>
    </location>
    <ligand>
        <name>Zn(2+)</name>
        <dbReference type="ChEBI" id="CHEBI:29105"/>
        <note>catalytic</note>
    </ligand>
</feature>
<comment type="cofactor">
    <cofactor evidence="14">
        <name>Zn(2+)</name>
        <dbReference type="ChEBI" id="CHEBI:29105"/>
    </cofactor>
    <text evidence="14">Binds 1 zinc ion per subunit.</text>
</comment>
<keyword evidence="17" id="KW-0132">Cell division</keyword>
<evidence type="ECO:0000256" key="2">
    <source>
        <dbReference type="ARBA" id="ARBA00010044"/>
    </source>
</evidence>
<dbReference type="FunFam" id="1.20.58.760:FF:000001">
    <property type="entry name" value="ATP-dependent zinc metalloprotease FtsH"/>
    <property type="match status" value="1"/>
</dbReference>
<keyword evidence="6 14" id="KW-0547">Nucleotide-binding</keyword>
<dbReference type="Pfam" id="PF01434">
    <property type="entry name" value="Peptidase_M41"/>
    <property type="match status" value="1"/>
</dbReference>
<dbReference type="GO" id="GO:0016887">
    <property type="term" value="F:ATP hydrolysis activity"/>
    <property type="evidence" value="ECO:0007669"/>
    <property type="project" value="UniProtKB-UniRule"/>
</dbReference>
<dbReference type="GO" id="GO:0051301">
    <property type="term" value="P:cell division"/>
    <property type="evidence" value="ECO:0007669"/>
    <property type="project" value="UniProtKB-KW"/>
</dbReference>
<dbReference type="NCBIfam" id="TIGR01241">
    <property type="entry name" value="FtsH_fam"/>
    <property type="match status" value="1"/>
</dbReference>
<evidence type="ECO:0000256" key="10">
    <source>
        <dbReference type="ARBA" id="ARBA00022989"/>
    </source>
</evidence>
<dbReference type="InterPro" id="IPR037219">
    <property type="entry name" value="Peptidase_M41-like"/>
</dbReference>
<evidence type="ECO:0000256" key="1">
    <source>
        <dbReference type="ARBA" id="ARBA00004370"/>
    </source>
</evidence>
<evidence type="ECO:0000256" key="9">
    <source>
        <dbReference type="ARBA" id="ARBA00022840"/>
    </source>
</evidence>
<keyword evidence="12 14" id="KW-0472">Membrane</keyword>
<keyword evidence="11 14" id="KW-0482">Metalloprotease</keyword>
<evidence type="ECO:0000259" key="16">
    <source>
        <dbReference type="SMART" id="SM00382"/>
    </source>
</evidence>
<organism evidence="17 18">
    <name type="scientific">Candidatus Kuenenbacteria bacterium CG22_combo_CG10-13_8_21_14_all_39_9</name>
    <dbReference type="NCBI Taxonomy" id="1974621"/>
    <lineage>
        <taxon>Bacteria</taxon>
        <taxon>Candidatus Kueneniibacteriota</taxon>
    </lineage>
</organism>
<keyword evidence="17" id="KW-0131">Cell cycle</keyword>
<dbReference type="GO" id="GO:0008270">
    <property type="term" value="F:zinc ion binding"/>
    <property type="evidence" value="ECO:0007669"/>
    <property type="project" value="UniProtKB-UniRule"/>
</dbReference>
<dbReference type="CDD" id="cd19501">
    <property type="entry name" value="RecA-like_FtsH"/>
    <property type="match status" value="1"/>
</dbReference>
<evidence type="ECO:0000313" key="18">
    <source>
        <dbReference type="Proteomes" id="UP000230159"/>
    </source>
</evidence>
<evidence type="ECO:0000256" key="12">
    <source>
        <dbReference type="ARBA" id="ARBA00023136"/>
    </source>
</evidence>
<comment type="similarity">
    <text evidence="13 14">In the central section; belongs to the AAA ATPase family.</text>
</comment>
<comment type="similarity">
    <text evidence="2 14">In the C-terminal section; belongs to the peptidase M41 family.</text>
</comment>
<dbReference type="GO" id="GO:0030163">
    <property type="term" value="P:protein catabolic process"/>
    <property type="evidence" value="ECO:0007669"/>
    <property type="project" value="UniProtKB-UniRule"/>
</dbReference>
<evidence type="ECO:0000256" key="4">
    <source>
        <dbReference type="ARBA" id="ARBA00022692"/>
    </source>
</evidence>
<proteinExistence type="inferred from homology"/>
<feature type="binding site" evidence="14">
    <location>
        <position position="382"/>
    </location>
    <ligand>
        <name>Zn(2+)</name>
        <dbReference type="ChEBI" id="CHEBI:29105"/>
        <note>catalytic</note>
    </ligand>
</feature>
<evidence type="ECO:0000256" key="3">
    <source>
        <dbReference type="ARBA" id="ARBA00022670"/>
    </source>
</evidence>
<dbReference type="SMART" id="SM00382">
    <property type="entry name" value="AAA"/>
    <property type="match status" value="1"/>
</dbReference>
<accession>A0A2H0D0H1</accession>
<dbReference type="PANTHER" id="PTHR23076:SF97">
    <property type="entry name" value="ATP-DEPENDENT ZINC METALLOPROTEASE YME1L1"/>
    <property type="match status" value="1"/>
</dbReference>
<dbReference type="Gene3D" id="1.10.8.60">
    <property type="match status" value="1"/>
</dbReference>
<keyword evidence="8 14" id="KW-0862">Zinc</keyword>
<dbReference type="Gene3D" id="1.20.58.760">
    <property type="entry name" value="Peptidase M41"/>
    <property type="match status" value="1"/>
</dbReference>
<keyword evidence="4 14" id="KW-0812">Transmembrane</keyword>
<dbReference type="EMBL" id="PCTN01000119">
    <property type="protein sequence ID" value="PIP75636.1"/>
    <property type="molecule type" value="Genomic_DNA"/>
</dbReference>
<evidence type="ECO:0000256" key="15">
    <source>
        <dbReference type="RuleBase" id="RU003651"/>
    </source>
</evidence>
<evidence type="ECO:0000256" key="7">
    <source>
        <dbReference type="ARBA" id="ARBA00022801"/>
    </source>
</evidence>
<evidence type="ECO:0000256" key="6">
    <source>
        <dbReference type="ARBA" id="ARBA00022741"/>
    </source>
</evidence>
<evidence type="ECO:0000313" key="17">
    <source>
        <dbReference type="EMBL" id="PIP75636.1"/>
    </source>
</evidence>
<feature type="active site" evidence="14">
    <location>
        <position position="307"/>
    </location>
</feature>
<dbReference type="InterPro" id="IPR005936">
    <property type="entry name" value="FtsH"/>
</dbReference>
<comment type="caution">
    <text evidence="14">Lacks conserved residue(s) required for the propagation of feature annotation.</text>
</comment>
<dbReference type="AlphaFoldDB" id="A0A2H0D0H1"/>
<evidence type="ECO:0000256" key="5">
    <source>
        <dbReference type="ARBA" id="ARBA00022723"/>
    </source>
</evidence>
<dbReference type="GO" id="GO:0004176">
    <property type="term" value="F:ATP-dependent peptidase activity"/>
    <property type="evidence" value="ECO:0007669"/>
    <property type="project" value="InterPro"/>
</dbReference>
<dbReference type="HAMAP" id="MF_01458">
    <property type="entry name" value="FtsH"/>
    <property type="match status" value="1"/>
</dbReference>
<dbReference type="InterPro" id="IPR003960">
    <property type="entry name" value="ATPase_AAA_CS"/>
</dbReference>
<gene>
    <name evidence="14" type="primary">ftsH</name>
    <name evidence="17" type="ORF">COW86_02675</name>
</gene>
<dbReference type="FunFam" id="1.10.8.60:FF:000001">
    <property type="entry name" value="ATP-dependent zinc metalloprotease FtsH"/>
    <property type="match status" value="1"/>
</dbReference>
<feature type="binding site" evidence="14">
    <location>
        <position position="306"/>
    </location>
    <ligand>
        <name>Zn(2+)</name>
        <dbReference type="ChEBI" id="CHEBI:29105"/>
        <note>catalytic</note>
    </ligand>
</feature>
<dbReference type="GO" id="GO:0004222">
    <property type="term" value="F:metalloendopeptidase activity"/>
    <property type="evidence" value="ECO:0007669"/>
    <property type="project" value="InterPro"/>
</dbReference>
<dbReference type="Pfam" id="PF17862">
    <property type="entry name" value="AAA_lid_3"/>
    <property type="match status" value="1"/>
</dbReference>
<dbReference type="GO" id="GO:0005886">
    <property type="term" value="C:plasma membrane"/>
    <property type="evidence" value="ECO:0007669"/>
    <property type="project" value="UniProtKB-SubCell"/>
</dbReference>
<keyword evidence="14" id="KW-1003">Cell membrane</keyword>
<keyword evidence="7 14" id="KW-0378">Hydrolase</keyword>
<dbReference type="SUPFAM" id="SSF52540">
    <property type="entry name" value="P-loop containing nucleoside triphosphate hydrolases"/>
    <property type="match status" value="1"/>
</dbReference>
<keyword evidence="10 14" id="KW-1133">Transmembrane helix</keyword>
<dbReference type="PANTHER" id="PTHR23076">
    <property type="entry name" value="METALLOPROTEASE M41 FTSH"/>
    <property type="match status" value="1"/>
</dbReference>
<dbReference type="FunFam" id="3.40.50.300:FF:000001">
    <property type="entry name" value="ATP-dependent zinc metalloprotease FtsH"/>
    <property type="match status" value="1"/>
</dbReference>
<dbReference type="PROSITE" id="PS00674">
    <property type="entry name" value="AAA"/>
    <property type="match status" value="1"/>
</dbReference>
<comment type="caution">
    <text evidence="17">The sequence shown here is derived from an EMBL/GenBank/DDBJ whole genome shotgun (WGS) entry which is preliminary data.</text>
</comment>
<dbReference type="Pfam" id="PF00004">
    <property type="entry name" value="AAA"/>
    <property type="match status" value="1"/>
</dbReference>
<dbReference type="InterPro" id="IPR027417">
    <property type="entry name" value="P-loop_NTPase"/>
</dbReference>
<comment type="subcellular location">
    <subcellularLocation>
        <location evidence="14">Cell membrane</location>
        <topology evidence="14">Multi-pass membrane protein</topology>
        <orientation evidence="14">Cytoplasmic side</orientation>
    </subcellularLocation>
    <subcellularLocation>
        <location evidence="1">Membrane</location>
    </subcellularLocation>
</comment>
<evidence type="ECO:0000256" key="8">
    <source>
        <dbReference type="ARBA" id="ARBA00022833"/>
    </source>
</evidence>
<dbReference type="EC" id="3.4.24.-" evidence="14"/>
<protein>
    <recommendedName>
        <fullName evidence="14">ATP-dependent zinc metalloprotease FtsH</fullName>
        <ecNumber evidence="14">3.4.24.-</ecNumber>
    </recommendedName>
</protein>
<comment type="function">
    <text evidence="14">Acts as a processive, ATP-dependent zinc metallopeptidase for both cytoplasmic and membrane proteins. Plays a role in the quality control of integral membrane proteins.</text>
</comment>
<dbReference type="Proteomes" id="UP000230159">
    <property type="component" value="Unassembled WGS sequence"/>
</dbReference>
<dbReference type="InterPro" id="IPR000642">
    <property type="entry name" value="Peptidase_M41"/>
</dbReference>
<name>A0A2H0D0H1_9BACT</name>
<comment type="similarity">
    <text evidence="15">Belongs to the AAA ATPase family.</text>
</comment>
<dbReference type="Gene3D" id="3.40.50.300">
    <property type="entry name" value="P-loop containing nucleotide triphosphate hydrolases"/>
    <property type="match status" value="1"/>
</dbReference>
<dbReference type="InterPro" id="IPR003593">
    <property type="entry name" value="AAA+_ATPase"/>
</dbReference>